<dbReference type="InterPro" id="IPR001192">
    <property type="entry name" value="PI-PLC_fam"/>
</dbReference>
<dbReference type="Proteomes" id="UP001158576">
    <property type="component" value="Chromosome 1"/>
</dbReference>
<evidence type="ECO:0000313" key="9">
    <source>
        <dbReference type="Proteomes" id="UP001158576"/>
    </source>
</evidence>
<evidence type="ECO:0000256" key="3">
    <source>
        <dbReference type="ARBA" id="ARBA00022963"/>
    </source>
</evidence>
<dbReference type="Pfam" id="PF00388">
    <property type="entry name" value="PI-PLC-X"/>
    <property type="match status" value="1"/>
</dbReference>
<feature type="domain" description="Phosphatidylinositol-specific phospholipase C X" evidence="7">
    <location>
        <begin position="292"/>
        <end position="399"/>
    </location>
</feature>
<dbReference type="PROSITE" id="PS50007">
    <property type="entry name" value="PIPLC_X_DOMAIN"/>
    <property type="match status" value="1"/>
</dbReference>
<protein>
    <recommendedName>
        <fullName evidence="1 5">Phosphoinositide phospholipase C</fullName>
        <ecNumber evidence="1 5">3.1.4.11</ecNumber>
    </recommendedName>
</protein>
<feature type="region of interest" description="Disordered" evidence="6">
    <location>
        <begin position="389"/>
        <end position="422"/>
    </location>
</feature>
<dbReference type="SMART" id="SM00148">
    <property type="entry name" value="PLCXc"/>
    <property type="match status" value="1"/>
</dbReference>
<evidence type="ECO:0000256" key="6">
    <source>
        <dbReference type="SAM" id="MobiDB-lite"/>
    </source>
</evidence>
<keyword evidence="4 5" id="KW-0443">Lipid metabolism</keyword>
<proteinExistence type="predicted"/>
<evidence type="ECO:0000256" key="2">
    <source>
        <dbReference type="ARBA" id="ARBA00022801"/>
    </source>
</evidence>
<organism evidence="8 9">
    <name type="scientific">Oikopleura dioica</name>
    <name type="common">Tunicate</name>
    <dbReference type="NCBI Taxonomy" id="34765"/>
    <lineage>
        <taxon>Eukaryota</taxon>
        <taxon>Metazoa</taxon>
        <taxon>Chordata</taxon>
        <taxon>Tunicata</taxon>
        <taxon>Appendicularia</taxon>
        <taxon>Copelata</taxon>
        <taxon>Oikopleuridae</taxon>
        <taxon>Oikopleura</taxon>
    </lineage>
</organism>
<comment type="catalytic activity">
    <reaction evidence="5">
        <text>a 1,2-diacyl-sn-glycero-3-phospho-(1D-myo-inositol-4,5-bisphosphate) + H2O = 1D-myo-inositol 1,4,5-trisphosphate + a 1,2-diacyl-sn-glycerol + H(+)</text>
        <dbReference type="Rhea" id="RHEA:33179"/>
        <dbReference type="ChEBI" id="CHEBI:15377"/>
        <dbReference type="ChEBI" id="CHEBI:15378"/>
        <dbReference type="ChEBI" id="CHEBI:17815"/>
        <dbReference type="ChEBI" id="CHEBI:58456"/>
        <dbReference type="ChEBI" id="CHEBI:203600"/>
        <dbReference type="EC" id="3.1.4.11"/>
    </reaction>
</comment>
<dbReference type="Gene3D" id="3.20.20.190">
    <property type="entry name" value="Phosphatidylinositol (PI) phosphodiesterase"/>
    <property type="match status" value="1"/>
</dbReference>
<dbReference type="PANTHER" id="PTHR10336">
    <property type="entry name" value="PHOSPHOINOSITIDE-SPECIFIC PHOSPHOLIPASE C FAMILY PROTEIN"/>
    <property type="match status" value="1"/>
</dbReference>
<keyword evidence="9" id="KW-1185">Reference proteome</keyword>
<dbReference type="EC" id="3.1.4.11" evidence="1 5"/>
<dbReference type="SUPFAM" id="SSF51695">
    <property type="entry name" value="PLC-like phosphodiesterases"/>
    <property type="match status" value="1"/>
</dbReference>
<dbReference type="InterPro" id="IPR000909">
    <property type="entry name" value="PLipase_C_PInositol-sp_X_dom"/>
</dbReference>
<accession>A0ABN7SQS9</accession>
<dbReference type="EMBL" id="OU015566">
    <property type="protein sequence ID" value="CAG5105674.1"/>
    <property type="molecule type" value="Genomic_DNA"/>
</dbReference>
<dbReference type="Gene3D" id="1.10.238.10">
    <property type="entry name" value="EF-hand"/>
    <property type="match status" value="1"/>
</dbReference>
<sequence length="820" mass="95364">MAPNKEEKKAAKRERIEIERVKNLPTVFLSKTNEDFIVLLWPAKKGEGEKRLRDVIHYSNIWEIQAIDDGLTVFVRFGNELAHPTKINAVCETIEEKKRLLDSINFRRDKDICLSYYDMMRVSYDQLNEYAEDINVEEVGKSFRLNSRRKYQTAFRACTPNVEQYLHSKTWESWRQLAETLCPREDIKKVWQEVLDEYKVEQGKDLPLVSFVNWLNETMRDERLNEILSPPFTIDADVNPEKNGVPQILQNIADIHGFKIEDLSRVDYRTFKAFIEWETAVKSDTWLKVKIETMDFPLSHYWIASSHNTYLTGRQLGGESTVEIYRQVLLSGCRCIELDCWDGKNANKGRIIIKNKKLSQAEETTMLNAYYDGQTDIVLADDHNEENTADYDQMKNMNKNQKKNETGSGEQNSENTDNTSETEKSVVYDLQGGFSHKLSKIKFENRKVERIFLCFVYFCRFFHESPCPVLKPKFMVETLKNQYDPFGERLIHQVLAASYEITVISGMWLGTTDNVKASCFTKSEHSEFLECLTNPTTVASRFDKRMDILSNIGMDTEGVENECPDAPLAKPKQRQKPSPWLANDHTESLHRSGPAMKSAVLEKLKEKVTKETILFEPIDMQFCDVKLEICIYKQKKKFGQVSQRYKKKLMKESERTASRLQKMRASGVQDGTDEMKEFLSSRDKIKQIVNKNESTEKGELWRELDQERVKILKKAINKKWLEAKTQEVLEKSEDKSKKVKAKIMREVAASNAEYFAHNIIAMETIHKKYWDVFAESKKGDLQILTAIRRREAERFNEELSIDSNTVTSDLAELEDIVIED</sequence>
<dbReference type="PANTHER" id="PTHR10336:SF36">
    <property type="entry name" value="1-PHOSPHATIDYLINOSITOL 4,5-BISPHOSPHATE PHOSPHODIESTERASE BETA-4"/>
    <property type="match status" value="1"/>
</dbReference>
<keyword evidence="3 5" id="KW-0442">Lipid degradation</keyword>
<dbReference type="PRINTS" id="PR00390">
    <property type="entry name" value="PHPHLIPASEC"/>
</dbReference>
<gene>
    <name evidence="8" type="ORF">OKIOD_LOCUS11113</name>
</gene>
<dbReference type="InterPro" id="IPR017946">
    <property type="entry name" value="PLC-like_Pdiesterase_TIM-brl"/>
</dbReference>
<reference evidence="8 9" key="1">
    <citation type="submission" date="2021-04" db="EMBL/GenBank/DDBJ databases">
        <authorList>
            <person name="Bliznina A."/>
        </authorList>
    </citation>
    <scope>NUCLEOTIDE SEQUENCE [LARGE SCALE GENOMIC DNA]</scope>
</reference>
<name>A0ABN7SQS9_OIKDI</name>
<evidence type="ECO:0000256" key="4">
    <source>
        <dbReference type="ARBA" id="ARBA00023098"/>
    </source>
</evidence>
<evidence type="ECO:0000256" key="1">
    <source>
        <dbReference type="ARBA" id="ARBA00012368"/>
    </source>
</evidence>
<keyword evidence="2 5" id="KW-0378">Hydrolase</keyword>
<evidence type="ECO:0000313" key="8">
    <source>
        <dbReference type="EMBL" id="CAG5105674.1"/>
    </source>
</evidence>
<feature type="compositionally biased region" description="Polar residues" evidence="6">
    <location>
        <begin position="406"/>
        <end position="419"/>
    </location>
</feature>
<evidence type="ECO:0000259" key="7">
    <source>
        <dbReference type="SMART" id="SM00148"/>
    </source>
</evidence>
<evidence type="ECO:0000256" key="5">
    <source>
        <dbReference type="RuleBase" id="RU361133"/>
    </source>
</evidence>
<feature type="region of interest" description="Disordered" evidence="6">
    <location>
        <begin position="560"/>
        <end position="594"/>
    </location>
</feature>